<protein>
    <recommendedName>
        <fullName evidence="8">IcmF-related protein</fullName>
    </recommendedName>
</protein>
<dbReference type="InterPro" id="IPR053156">
    <property type="entry name" value="T6SS_TssM-like"/>
</dbReference>
<dbReference type="Pfam" id="PF14331">
    <property type="entry name" value="IcmF-related_N"/>
    <property type="match status" value="1"/>
</dbReference>
<evidence type="ECO:0000259" key="3">
    <source>
        <dbReference type="Pfam" id="PF06761"/>
    </source>
</evidence>
<keyword evidence="1" id="KW-0472">Membrane</keyword>
<dbReference type="EMBL" id="CP011125">
    <property type="protein sequence ID" value="AKF08821.1"/>
    <property type="molecule type" value="Genomic_DNA"/>
</dbReference>
<dbReference type="InterPro" id="IPR009612">
    <property type="entry name" value="IcmF-rel"/>
</dbReference>
<dbReference type="NCBIfam" id="TIGR03348">
    <property type="entry name" value="VI_IcmF"/>
    <property type="match status" value="1"/>
</dbReference>
<keyword evidence="1" id="KW-1133">Transmembrane helix</keyword>
<evidence type="ECO:0000313" key="6">
    <source>
        <dbReference type="EMBL" id="AKF08821.1"/>
    </source>
</evidence>
<feature type="domain" description="IcmF-related" evidence="3">
    <location>
        <begin position="482"/>
        <end position="799"/>
    </location>
</feature>
<keyword evidence="1" id="KW-0812">Transmembrane</keyword>
<sequence>MLALVIAGLLLVLAWIAAWLLELPLWIPLLLTVLTLIGIAFVLVVRRILAQRKAGQIERALMAQAASAQDSMRPDLAAEIESMTAEFHKAVAALKTSKLKGGGAGALYALPWYVIIGPPGAGKSTALRNSGLPFPYVPSQSRGSIKGIGGTRNCDWWLTNDAVLLDTAGRWTTQEDDQEWFAFLDLLKRHRPRQPLNGILVAVSVDDLVSTGDEGRVVLAARVRERIDEVMSRLGIALPVYVLVTKCDLVPGFVETFAELPRSERGQLWGYTLPFRELGLELAPTVDARFAELVQSARQRVMTRIGHERRLETRELMAGFPSQLATLGEPLTHFLVELFQPNVYRQSPVLRGTYFTSGTQEGTPIDRLLGRLAEAANLPSHLALPEPVLEPKSYFLTKVFFDVLFPDAKLVAPTELSARRRQIVQVASGLALCATAGLALVGSAVSWRLNREMVRDTAQLLRAVGESTKDGEALAAPLAPSTLEALRGRADELRSYDAAGPPWLMRLGLYSGGPLVQPTTQAYARAMREGVVAPLVRREASALDTWGRRFEQELDAQPSAEEHQRFYAALERHLRLTMPRAADEPATSDVDRDRLVDALAALWAESSSAARDADGAMLARHARFYLELASESPALYVTRDDDAVRRARLALSRLPASQVALAELVRETEGRGYDLTLQRLIGATGAALSARAHVRGAFTRRAWEEHIRQRIDDAGARRAGAAWVLGPIHGDADERSRAMRDELRAQYFEAYVHEWQQFVRGLRTKTAHDETEALALLEDLTRGSPAPLGRLVAAIDHNLQLVEPEPPPATNGAAQGLLASLEQTVRGRVGNQAVDAARDTLTDASPTPPAARLTGDSVRSAFEGLVQFGVAPPVESGTPPPVGLDVYQEQLVFLRDALATHRDDPSTGAQLVSRLQTARTRVQALIAEQPVGWRPFFEQLLWPPIDGAATTSSESMAGSTARAWCSSVAVPFFSTLAGRYPFAPAGHDTAIADFAAFYRPASGTVWTFYEQSLTSQVERDGARYVFATRLGRDAGSVYRSTLPLFLERSQTITSAFFPPGATDPRVEMDVRVHPVPGAASVRFASGGTLIDYRNGPESWTRVVWPGERPDAGASIEVLGANGLQERVRQEGEWGLFRLMERAARIGGGGPGARTFTVTWHLPGHDLDVTIDVRLVRAENPFFAPDDRQGRVLGPMRAVGVQAPRVITARDGECTVGG</sequence>
<dbReference type="OrthoDB" id="9758229at2"/>
<dbReference type="PANTHER" id="PTHR36153">
    <property type="entry name" value="INNER MEMBRANE PROTEIN-RELATED"/>
    <property type="match status" value="1"/>
</dbReference>
<dbReference type="STRING" id="927083.DB32_005970"/>
<dbReference type="InterPro" id="IPR027417">
    <property type="entry name" value="P-loop_NTPase"/>
</dbReference>
<dbReference type="InterPro" id="IPR048677">
    <property type="entry name" value="TssM1_hel"/>
</dbReference>
<dbReference type="InterPro" id="IPR010623">
    <property type="entry name" value="IcmF_C"/>
</dbReference>
<name>A0A0F6W6X3_9BACT</name>
<proteinExistence type="predicted"/>
<evidence type="ECO:0000259" key="2">
    <source>
        <dbReference type="Pfam" id="PF06744"/>
    </source>
</evidence>
<dbReference type="AlphaFoldDB" id="A0A0F6W6X3"/>
<feature type="domain" description="Type VI secretion system component TssM1 helical" evidence="5">
    <location>
        <begin position="957"/>
        <end position="1027"/>
    </location>
</feature>
<feature type="domain" description="Type VI secretion system component TssM1 N-terminal" evidence="4">
    <location>
        <begin position="174"/>
        <end position="430"/>
    </location>
</feature>
<evidence type="ECO:0008006" key="8">
    <source>
        <dbReference type="Google" id="ProtNLM"/>
    </source>
</evidence>
<keyword evidence="7" id="KW-1185">Reference proteome</keyword>
<dbReference type="InterPro" id="IPR025743">
    <property type="entry name" value="TssM1_N"/>
</dbReference>
<evidence type="ECO:0000256" key="1">
    <source>
        <dbReference type="SAM" id="Phobius"/>
    </source>
</evidence>
<dbReference type="Pfam" id="PF21070">
    <property type="entry name" value="IcmF_helical"/>
    <property type="match status" value="1"/>
</dbReference>
<evidence type="ECO:0000259" key="4">
    <source>
        <dbReference type="Pfam" id="PF14331"/>
    </source>
</evidence>
<accession>A0A0F6W6X3</accession>
<dbReference type="Pfam" id="PF06744">
    <property type="entry name" value="IcmF_C"/>
    <property type="match status" value="1"/>
</dbReference>
<dbReference type="RefSeq" id="WP_053235924.1">
    <property type="nucleotide sequence ID" value="NZ_CP011125.1"/>
</dbReference>
<dbReference type="KEGG" id="samy:DB32_005970"/>
<gene>
    <name evidence="6" type="ORF">DB32_005970</name>
</gene>
<organism evidence="6 7">
    <name type="scientific">Sandaracinus amylolyticus</name>
    <dbReference type="NCBI Taxonomy" id="927083"/>
    <lineage>
        <taxon>Bacteria</taxon>
        <taxon>Pseudomonadati</taxon>
        <taxon>Myxococcota</taxon>
        <taxon>Polyangia</taxon>
        <taxon>Polyangiales</taxon>
        <taxon>Sandaracinaceae</taxon>
        <taxon>Sandaracinus</taxon>
    </lineage>
</organism>
<dbReference type="PANTHER" id="PTHR36153:SF1">
    <property type="entry name" value="TYPE VI SECRETION SYSTEM COMPONENT TSSM1"/>
    <property type="match status" value="1"/>
</dbReference>
<dbReference type="SUPFAM" id="SSF52540">
    <property type="entry name" value="P-loop containing nucleoside triphosphate hydrolases"/>
    <property type="match status" value="1"/>
</dbReference>
<feature type="transmembrane region" description="Helical" evidence="1">
    <location>
        <begin position="426"/>
        <end position="447"/>
    </location>
</feature>
<dbReference type="Proteomes" id="UP000034883">
    <property type="component" value="Chromosome"/>
</dbReference>
<feature type="transmembrane region" description="Helical" evidence="1">
    <location>
        <begin position="28"/>
        <end position="49"/>
    </location>
</feature>
<dbReference type="CDD" id="cd00882">
    <property type="entry name" value="Ras_like_GTPase"/>
    <property type="match status" value="1"/>
</dbReference>
<dbReference type="InterPro" id="IPR017731">
    <property type="entry name" value="TssM1-like"/>
</dbReference>
<feature type="domain" description="Type VI secretion system IcmF C-terminal" evidence="2">
    <location>
        <begin position="1070"/>
        <end position="1171"/>
    </location>
</feature>
<reference evidence="6 7" key="1">
    <citation type="submission" date="2015-03" db="EMBL/GenBank/DDBJ databases">
        <title>Genome assembly of Sandaracinus amylolyticus DSM 53668.</title>
        <authorList>
            <person name="Sharma G."/>
            <person name="Subramanian S."/>
        </authorList>
    </citation>
    <scope>NUCLEOTIDE SEQUENCE [LARGE SCALE GENOMIC DNA]</scope>
    <source>
        <strain evidence="6 7">DSM 53668</strain>
    </source>
</reference>
<dbReference type="Pfam" id="PF06761">
    <property type="entry name" value="IcmF-related"/>
    <property type="match status" value="1"/>
</dbReference>
<evidence type="ECO:0000259" key="5">
    <source>
        <dbReference type="Pfam" id="PF21070"/>
    </source>
</evidence>
<evidence type="ECO:0000313" key="7">
    <source>
        <dbReference type="Proteomes" id="UP000034883"/>
    </source>
</evidence>